<reference evidence="2" key="1">
    <citation type="submission" date="2016-10" db="EMBL/GenBank/DDBJ databases">
        <authorList>
            <person name="Varghese N."/>
            <person name="Submissions S."/>
        </authorList>
    </citation>
    <scope>NUCLEOTIDE SEQUENCE [LARGE SCALE GENOMIC DNA]</scope>
    <source>
        <strain evidence="2">DSM 26348</strain>
    </source>
</reference>
<evidence type="ECO:0008006" key="3">
    <source>
        <dbReference type="Google" id="ProtNLM"/>
    </source>
</evidence>
<gene>
    <name evidence="1" type="ORF">SAMN05421753_1288</name>
</gene>
<dbReference type="OrthoDB" id="484647at2"/>
<proteinExistence type="predicted"/>
<dbReference type="EMBL" id="FOQD01000028">
    <property type="protein sequence ID" value="SFJ66617.1"/>
    <property type="molecule type" value="Genomic_DNA"/>
</dbReference>
<evidence type="ECO:0000313" key="2">
    <source>
        <dbReference type="Proteomes" id="UP000199518"/>
    </source>
</evidence>
<name>A0A1I3TAV5_9PLAN</name>
<accession>A0A1I3TAV5</accession>
<dbReference type="AlphaFoldDB" id="A0A1I3TAV5"/>
<dbReference type="STRING" id="1576369.SAMN05421753_1288"/>
<dbReference type="RefSeq" id="WP_092057076.1">
    <property type="nucleotide sequence ID" value="NZ_FOQD01000028.1"/>
</dbReference>
<evidence type="ECO:0000313" key="1">
    <source>
        <dbReference type="EMBL" id="SFJ66617.1"/>
    </source>
</evidence>
<organism evidence="1 2">
    <name type="scientific">Planctomicrobium piriforme</name>
    <dbReference type="NCBI Taxonomy" id="1576369"/>
    <lineage>
        <taxon>Bacteria</taxon>
        <taxon>Pseudomonadati</taxon>
        <taxon>Planctomycetota</taxon>
        <taxon>Planctomycetia</taxon>
        <taxon>Planctomycetales</taxon>
        <taxon>Planctomycetaceae</taxon>
        <taxon>Planctomicrobium</taxon>
    </lineage>
</organism>
<protein>
    <recommendedName>
        <fullName evidence="3">2OG-Fe(II) oxygenase superfamily protein</fullName>
    </recommendedName>
</protein>
<dbReference type="Proteomes" id="UP000199518">
    <property type="component" value="Unassembled WGS sequence"/>
</dbReference>
<dbReference type="Gene3D" id="2.60.120.620">
    <property type="entry name" value="q2cbj1_9rhob like domain"/>
    <property type="match status" value="1"/>
</dbReference>
<keyword evidence="2" id="KW-1185">Reference proteome</keyword>
<sequence length="215" mass="24834">MSFLHALQHDSVCSEDPFLHWTINKPFSPKVVQEVSFTDVPNIPRSYDGTRAGDMGGGTVKTRCYIEKDNRDLFPGISELIDELMSWDTIDAIGTMLRRNMDNAYLRVEVIADREGFWLAPHKDIKEKLMSMLLYVNPFNESETLGTDFYDADMKLVKTMPYRDNFGYMFAPAHDTWHGLEKKEIAQERRSMLINYVTFPTDWKLPARPARRAAA</sequence>